<evidence type="ECO:0000256" key="5">
    <source>
        <dbReference type="ARBA" id="ARBA00022917"/>
    </source>
</evidence>
<keyword evidence="4" id="KW-0694">RNA-binding</keyword>
<dbReference type="FunFam" id="3.30.110.30:FF:000001">
    <property type="entry name" value="Bifunctional glutamate/proline--tRNA ligase"/>
    <property type="match status" value="1"/>
</dbReference>
<dbReference type="PROSITE" id="PS00762">
    <property type="entry name" value="WHEP_TRS_1"/>
    <property type="match status" value="1"/>
</dbReference>
<dbReference type="SUPFAM" id="SSF64586">
    <property type="entry name" value="C-terminal domain of ProRS"/>
    <property type="match status" value="1"/>
</dbReference>
<dbReference type="Pfam" id="PF09180">
    <property type="entry name" value="ProRS-C_1"/>
    <property type="match status" value="1"/>
</dbReference>
<keyword evidence="2" id="KW-0547">Nucleotide-binding</keyword>
<dbReference type="InterPro" id="IPR016061">
    <property type="entry name" value="Pro-tRNA_ligase_II_C"/>
</dbReference>
<dbReference type="SMART" id="SM00991">
    <property type="entry name" value="WHEP-TRS"/>
    <property type="match status" value="2"/>
</dbReference>
<evidence type="ECO:0000313" key="11">
    <source>
        <dbReference type="Proteomes" id="UP000038040"/>
    </source>
</evidence>
<dbReference type="GO" id="GO:0006424">
    <property type="term" value="P:glutamyl-tRNA aminoacylation"/>
    <property type="evidence" value="ECO:0007669"/>
    <property type="project" value="InterPro"/>
</dbReference>
<dbReference type="Gene3D" id="2.40.240.10">
    <property type="entry name" value="Ribosomal Protein L25, Chain P"/>
    <property type="match status" value="1"/>
</dbReference>
<evidence type="ECO:0000259" key="8">
    <source>
        <dbReference type="PROSITE" id="PS50862"/>
    </source>
</evidence>
<evidence type="ECO:0000256" key="6">
    <source>
        <dbReference type="ARBA" id="ARBA00023146"/>
    </source>
</evidence>
<keyword evidence="1" id="KW-0436">Ligase</keyword>
<dbReference type="STRING" id="318479.A0A0N4UDS7"/>
<dbReference type="Gene3D" id="1.10.287.10">
    <property type="entry name" value="S15/NS1, RNA-binding"/>
    <property type="match status" value="2"/>
</dbReference>
<dbReference type="InterPro" id="IPR045864">
    <property type="entry name" value="aa-tRNA-synth_II/BPL/LPL"/>
</dbReference>
<dbReference type="InterPro" id="IPR036282">
    <property type="entry name" value="Glutathione-S-Trfase_C_sf"/>
</dbReference>
<dbReference type="SUPFAM" id="SSF47060">
    <property type="entry name" value="S15/NS1 RNA-binding domain"/>
    <property type="match status" value="2"/>
</dbReference>
<dbReference type="Gene3D" id="1.10.1160.10">
    <property type="entry name" value="Glutamyl-trna Synthetase, Domain 2"/>
    <property type="match status" value="1"/>
</dbReference>
<dbReference type="GO" id="GO:0004818">
    <property type="term" value="F:glutamate-tRNA ligase activity"/>
    <property type="evidence" value="ECO:0007669"/>
    <property type="project" value="InterPro"/>
</dbReference>
<keyword evidence="7" id="KW-0175">Coiled coil</keyword>
<reference evidence="13" key="1">
    <citation type="submission" date="2017-02" db="UniProtKB">
        <authorList>
            <consortium name="WormBaseParasite"/>
        </authorList>
    </citation>
    <scope>IDENTIFICATION</scope>
</reference>
<dbReference type="EMBL" id="UYYG01000005">
    <property type="protein sequence ID" value="VDN50635.1"/>
    <property type="molecule type" value="Genomic_DNA"/>
</dbReference>
<dbReference type="PANTHER" id="PTHR43382">
    <property type="entry name" value="PROLYL-TRNA SYNTHETASE"/>
    <property type="match status" value="1"/>
</dbReference>
<dbReference type="InterPro" id="IPR001412">
    <property type="entry name" value="aa-tRNA-synth_I_CS"/>
</dbReference>
<dbReference type="SUPFAM" id="SSF47616">
    <property type="entry name" value="GST C-terminal domain-like"/>
    <property type="match status" value="1"/>
</dbReference>
<dbReference type="Gene3D" id="3.30.930.10">
    <property type="entry name" value="Bira Bifunctional Protein, Domain 2"/>
    <property type="match status" value="1"/>
</dbReference>
<dbReference type="HAMAP" id="MF_01571">
    <property type="entry name" value="Pro_tRNA_synth_type3"/>
    <property type="match status" value="1"/>
</dbReference>
<dbReference type="Pfam" id="PF03129">
    <property type="entry name" value="HGTP_anticodon"/>
    <property type="match status" value="1"/>
</dbReference>
<dbReference type="InterPro" id="IPR014729">
    <property type="entry name" value="Rossmann-like_a/b/a_fold"/>
</dbReference>
<dbReference type="InterPro" id="IPR000924">
    <property type="entry name" value="Glu/Gln-tRNA-synth"/>
</dbReference>
<dbReference type="InterPro" id="IPR020056">
    <property type="entry name" value="Rbsml_bL25/Gln-tRNA_synth_N"/>
</dbReference>
<dbReference type="Pfam" id="PF00749">
    <property type="entry name" value="tRNA-synt_1c"/>
    <property type="match status" value="1"/>
</dbReference>
<keyword evidence="12" id="KW-1185">Reference proteome</keyword>
<dbReference type="GO" id="GO:0005524">
    <property type="term" value="F:ATP binding"/>
    <property type="evidence" value="ECO:0007669"/>
    <property type="project" value="UniProtKB-KW"/>
</dbReference>
<sequence length="1382" mass="157903">MNGRKPLKIQISRSNPSYGALLTLCCSGFQLEESIEFTGSEESFVKIDGRKYTNDASISRFIVRNSDMFANLLGNDLLEQAQVDAWVTAVEEILEFNLSEQELLSSVSAKLKNSTTMCLDRFTLADIMVWTVLAKNDSLHRNTPFTNFFRLILGHPCFEEAHRIVGKFEIPKPKIKDDGKKDNTTMRKGKQKIKDEGKFVELKGAEKGKVVVRFPPEASGYLHIGHAKAALLNQHYQQVFDGQLIMRFDDTNPAKENAHFEKVIKEDLKLLKIKPDKWSYSSDHFEILLQYCTQLLREGKAYVDDLDAETMRKEREERKESRNRNNSMEKNLKLWEEMQCGSTRGQECCVRLKIDMSNNNGALRDPTIYRCKIEEHIRTGNKYKVYPTYDFACPVIDSIEGVTHALRTTEYTDRDDQYNFVCSALGLRLPRIWSFARLNMTHTVMSKRKLTWLVDEHYVDGWDDPRLPTVRGIMRHGLTVDGLKQFIVAQGGSRSVVTMEWDKIWAFNKKVIDPVAPRYTALAANNRLVNVRVLDSTIDHWKSVSLHPKNDYKKTLKVTWIAKSSTIPVKIVHYDPIISKAIIGKDEDWRKYVNPNSINYSDLVGEHALKDLHKGDIVQIQRKNYCICDCEYAEKSELSGVAIPLVLIVIPDGSKSTAKLTQTEISEGTTVKLLEFKKEFKEHFGIEYKSGFAVSSTESNVSSSAQNVNHTNGMDSPMSIYLQVDNQGNLVRSLKSQKAESDQVKEEIAKLLGLKKIYRETIGQDYIAGKPPNINCSVGGNADSEAIGFSAAEVKSQEELFIEIQQQGDLVRQLKTKNKNSKETTDAIARLLKMKERYKEITGSEYKLTEDNTKDKKEQQVEITAPHVITTNEQQFDAKSSSIFDNAQSLETKKFVIETSKEENCAEWYYQVITKADMVEYHDISGCYVLRPWSYSIWEFVKKWFDGEIKKFGIHNCYFPIFISQNALERKKSHISDFGVEIAWVTKAGNSELTEPIAVRPTSEIAIYPSYAKWVQSYRDLPIRLNQWCSVVRLESKYPIPFLRTCEFLWQEGHTAFQTAHEAEAEVFTILDLYETIYRDLLAIPVVKGRKSEKEKFDGSNFTTTVEAYVPVNGRGIQGATSHHLGQNFSKIFDISFEDPQTGTKSFAWQNSWGVTIRTIGATIMIHGDDKGLIVIIPLDFTSQSNKEEKEQIICTIKKVNSSLVEGGIRSECDFRSNYSTSWKVNYWELKGVPIRAEIGLKGIAENKVKCVVRHSDEKFFIKMDELDAKVKRLLETIHEQMYNKALNARTAHTKLTNDWEEFKNLLDEKFLLLSPFCGGIECEDAIEKESYKDEKTNLGAPMGAKTLCIPLEQPVHQFPEHCIRPDCGKAPRYFAIFGRSY</sequence>
<evidence type="ECO:0000313" key="12">
    <source>
        <dbReference type="Proteomes" id="UP000274756"/>
    </source>
</evidence>
<dbReference type="OrthoDB" id="1350766at2759"/>
<dbReference type="SUPFAM" id="SSF52954">
    <property type="entry name" value="Class II aaRS ABD-related"/>
    <property type="match status" value="1"/>
</dbReference>
<evidence type="ECO:0000313" key="10">
    <source>
        <dbReference type="EMBL" id="VDN50635.1"/>
    </source>
</evidence>
<dbReference type="SUPFAM" id="SSF52374">
    <property type="entry name" value="Nucleotidylyl transferase"/>
    <property type="match status" value="1"/>
</dbReference>
<proteinExistence type="inferred from homology"/>
<dbReference type="CDD" id="cd00778">
    <property type="entry name" value="ProRS_core_arch_euk"/>
    <property type="match status" value="1"/>
</dbReference>
<dbReference type="AlphaFoldDB" id="A0A0N4UDS7"/>
<evidence type="ECO:0000256" key="3">
    <source>
        <dbReference type="ARBA" id="ARBA00022840"/>
    </source>
</evidence>
<dbReference type="GO" id="GO:0005737">
    <property type="term" value="C:cytoplasm"/>
    <property type="evidence" value="ECO:0007669"/>
    <property type="project" value="InterPro"/>
</dbReference>
<dbReference type="GO" id="GO:0004827">
    <property type="term" value="F:proline-tRNA ligase activity"/>
    <property type="evidence" value="ECO:0007669"/>
    <property type="project" value="InterPro"/>
</dbReference>
<dbReference type="Gene3D" id="1.20.1050.130">
    <property type="match status" value="1"/>
</dbReference>
<evidence type="ECO:0000256" key="7">
    <source>
        <dbReference type="SAM" id="Coils"/>
    </source>
</evidence>
<organism evidence="11 13">
    <name type="scientific">Dracunculus medinensis</name>
    <name type="common">Guinea worm</name>
    <dbReference type="NCBI Taxonomy" id="318479"/>
    <lineage>
        <taxon>Eukaryota</taxon>
        <taxon>Metazoa</taxon>
        <taxon>Ecdysozoa</taxon>
        <taxon>Nematoda</taxon>
        <taxon>Chromadorea</taxon>
        <taxon>Rhabditida</taxon>
        <taxon>Spirurina</taxon>
        <taxon>Dracunculoidea</taxon>
        <taxon>Dracunculidae</taxon>
        <taxon>Dracunculus</taxon>
    </lineage>
</organism>
<dbReference type="SUPFAM" id="SSF55681">
    <property type="entry name" value="Class II aaRS and biotin synthetases"/>
    <property type="match status" value="1"/>
</dbReference>
<dbReference type="InterPro" id="IPR033721">
    <property type="entry name" value="ProRS_core_arch_euk"/>
</dbReference>
<dbReference type="PANTHER" id="PTHR43382:SF2">
    <property type="entry name" value="BIFUNCTIONAL GLUTAMATE_PROLINE--TRNA LIGASE"/>
    <property type="match status" value="1"/>
</dbReference>
<keyword evidence="5" id="KW-0648">Protein biosynthesis</keyword>
<dbReference type="InterPro" id="IPR006195">
    <property type="entry name" value="aa-tRNA-synth_II"/>
</dbReference>
<dbReference type="Pfam" id="PF00587">
    <property type="entry name" value="tRNA-synt_2b"/>
    <property type="match status" value="1"/>
</dbReference>
<dbReference type="InterPro" id="IPR011035">
    <property type="entry name" value="Ribosomal_bL25/Gln-tRNA_synth"/>
</dbReference>
<dbReference type="FunFam" id="3.40.50.620:FF:000070">
    <property type="entry name" value="Bifunctional glutamate/proline--tRNA ligase"/>
    <property type="match status" value="1"/>
</dbReference>
<dbReference type="Pfam" id="PF20974">
    <property type="entry name" value="tRNA-synt_1c_C2"/>
    <property type="match status" value="1"/>
</dbReference>
<dbReference type="FunFam" id="1.10.1160.10:FF:000001">
    <property type="entry name" value="Glutamine--tRNA ligase"/>
    <property type="match status" value="1"/>
</dbReference>
<dbReference type="Proteomes" id="UP000274756">
    <property type="component" value="Unassembled WGS sequence"/>
</dbReference>
<dbReference type="NCBIfam" id="TIGR00408">
    <property type="entry name" value="proS_fam_I"/>
    <property type="match status" value="1"/>
</dbReference>
<dbReference type="GO" id="GO:0003723">
    <property type="term" value="F:RNA binding"/>
    <property type="evidence" value="ECO:0007669"/>
    <property type="project" value="UniProtKB-KW"/>
</dbReference>
<keyword evidence="3" id="KW-0067">ATP-binding</keyword>
<evidence type="ECO:0000313" key="13">
    <source>
        <dbReference type="WBParaSite" id="DME_0000550201-mRNA-1"/>
    </source>
</evidence>
<dbReference type="InterPro" id="IPR036621">
    <property type="entry name" value="Anticodon-bd_dom_sf"/>
</dbReference>
<accession>A0A0N4UDS7</accession>
<dbReference type="InterPro" id="IPR049437">
    <property type="entry name" value="tRNA-synt_1c_C2"/>
</dbReference>
<dbReference type="FunFam" id="3.30.930.10:FF:000007">
    <property type="entry name" value="Bifunctional glutamate/proline--tRNA ligase"/>
    <property type="match status" value="1"/>
</dbReference>
<dbReference type="SMART" id="SM00946">
    <property type="entry name" value="ProRS-C_1"/>
    <property type="match status" value="1"/>
</dbReference>
<dbReference type="Pfam" id="PF00458">
    <property type="entry name" value="WHEP-TRS"/>
    <property type="match status" value="2"/>
</dbReference>
<evidence type="ECO:0000259" key="9">
    <source>
        <dbReference type="PROSITE" id="PS51185"/>
    </source>
</evidence>
<feature type="domain" description="WHEP-TRS" evidence="9">
    <location>
        <begin position="716"/>
        <end position="772"/>
    </location>
</feature>
<dbReference type="InterPro" id="IPR017449">
    <property type="entry name" value="Pro-tRNA_synth_II"/>
</dbReference>
<feature type="domain" description="Aminoacyl-transfer RNA synthetases class-II family profile" evidence="8">
    <location>
        <begin position="926"/>
        <end position="1178"/>
    </location>
</feature>
<dbReference type="GO" id="GO:0006433">
    <property type="term" value="P:prolyl-tRNA aminoacylation"/>
    <property type="evidence" value="ECO:0007669"/>
    <property type="project" value="InterPro"/>
</dbReference>
<dbReference type="InterPro" id="IPR000738">
    <property type="entry name" value="WHEP-TRS_dom"/>
</dbReference>
<dbReference type="SUPFAM" id="SSF50715">
    <property type="entry name" value="Ribosomal protein L25-like"/>
    <property type="match status" value="1"/>
</dbReference>
<evidence type="ECO:0000256" key="1">
    <source>
        <dbReference type="ARBA" id="ARBA00022598"/>
    </source>
</evidence>
<dbReference type="Gene3D" id="3.40.50.800">
    <property type="entry name" value="Anticodon-binding domain"/>
    <property type="match status" value="1"/>
</dbReference>
<dbReference type="PROSITE" id="PS50862">
    <property type="entry name" value="AA_TRNA_LIGASE_II"/>
    <property type="match status" value="1"/>
</dbReference>
<dbReference type="CDD" id="cd00936">
    <property type="entry name" value="WEPRS_RNA"/>
    <property type="match status" value="1"/>
</dbReference>
<dbReference type="InterPro" id="IPR020061">
    <property type="entry name" value="Glu_tRNA_lig_a-bdl"/>
</dbReference>
<feature type="domain" description="WHEP-TRS" evidence="9">
    <location>
        <begin position="796"/>
        <end position="852"/>
    </location>
</feature>
<dbReference type="NCBIfam" id="TIGR00463">
    <property type="entry name" value="gltX_arch"/>
    <property type="match status" value="1"/>
</dbReference>
<dbReference type="Gene3D" id="3.90.800.10">
    <property type="entry name" value="Glutamyl-tRNA Synthetase, Domain 3"/>
    <property type="match status" value="1"/>
</dbReference>
<dbReference type="GO" id="GO:0017101">
    <property type="term" value="C:aminoacyl-tRNA synthetase multienzyme complex"/>
    <property type="evidence" value="ECO:0007669"/>
    <property type="project" value="UniProtKB-ARBA"/>
</dbReference>
<dbReference type="PROSITE" id="PS51185">
    <property type="entry name" value="WHEP_TRS_2"/>
    <property type="match status" value="2"/>
</dbReference>
<dbReference type="WBParaSite" id="DME_0000550201-mRNA-1">
    <property type="protein sequence ID" value="DME_0000550201-mRNA-1"/>
    <property type="gene ID" value="DME_0000550201"/>
</dbReference>
<dbReference type="FunFam" id="3.90.800.10:FF:000001">
    <property type="entry name" value="Glutamine--tRNA ligase"/>
    <property type="match status" value="1"/>
</dbReference>
<dbReference type="Gene3D" id="3.30.110.30">
    <property type="entry name" value="C-terminal domain of ProRS"/>
    <property type="match status" value="1"/>
</dbReference>
<dbReference type="PRINTS" id="PR00987">
    <property type="entry name" value="TRNASYNTHGLU"/>
</dbReference>
<evidence type="ECO:0000256" key="2">
    <source>
        <dbReference type="ARBA" id="ARBA00022741"/>
    </source>
</evidence>
<dbReference type="InterPro" id="IPR009068">
    <property type="entry name" value="uS15_NS1_RNA-bd_sf"/>
</dbReference>
<dbReference type="InterPro" id="IPR020058">
    <property type="entry name" value="Glu/Gln-tRNA-synth_Ib_cat-dom"/>
</dbReference>
<keyword evidence="6" id="KW-0030">Aminoacyl-tRNA synthetase</keyword>
<reference evidence="10 12" key="2">
    <citation type="submission" date="2018-11" db="EMBL/GenBank/DDBJ databases">
        <authorList>
            <consortium name="Pathogen Informatics"/>
        </authorList>
    </citation>
    <scope>NUCLEOTIDE SEQUENCE [LARGE SCALE GENOMIC DNA]</scope>
</reference>
<dbReference type="InterPro" id="IPR004499">
    <property type="entry name" value="Pro-tRNA-ligase_IIa_arc-type"/>
</dbReference>
<evidence type="ECO:0000256" key="4">
    <source>
        <dbReference type="ARBA" id="ARBA00022884"/>
    </source>
</evidence>
<dbReference type="InterPro" id="IPR004526">
    <property type="entry name" value="Glu-tRNA-synth_arc/euk"/>
</dbReference>
<feature type="coiled-coil region" evidence="7">
    <location>
        <begin position="311"/>
        <end position="338"/>
    </location>
</feature>
<dbReference type="Gene3D" id="3.40.50.620">
    <property type="entry name" value="HUPs"/>
    <property type="match status" value="1"/>
</dbReference>
<name>A0A0N4UDS7_DRAME</name>
<dbReference type="InterPro" id="IPR004154">
    <property type="entry name" value="Anticodon-bd"/>
</dbReference>
<dbReference type="PROSITE" id="PS00178">
    <property type="entry name" value="AA_TRNA_LIGASE_I"/>
    <property type="match status" value="1"/>
</dbReference>
<protein>
    <submittedName>
        <fullName evidence="13">Prolyl-tRNA synthetase</fullName>
    </submittedName>
</protein>
<gene>
    <name evidence="10" type="ORF">DME_LOCUS608</name>
</gene>
<dbReference type="Proteomes" id="UP000038040">
    <property type="component" value="Unplaced"/>
</dbReference>
<dbReference type="InterPro" id="IPR002314">
    <property type="entry name" value="aa-tRNA-synt_IIb"/>
</dbReference>